<gene>
    <name evidence="2" type="ORF">CTheo_5145</name>
</gene>
<dbReference type="InterPro" id="IPR001214">
    <property type="entry name" value="SET_dom"/>
</dbReference>
<dbReference type="InterPro" id="IPR050869">
    <property type="entry name" value="H3K4_H4K5_MeTrfase"/>
</dbReference>
<keyword evidence="2" id="KW-0808">Transferase</keyword>
<dbReference type="GO" id="GO:0005634">
    <property type="term" value="C:nucleus"/>
    <property type="evidence" value="ECO:0007669"/>
    <property type="project" value="TreeGrafter"/>
</dbReference>
<protein>
    <submittedName>
        <fullName evidence="2">Histone-lysine N-methyltransferase ASHR1</fullName>
    </submittedName>
</protein>
<dbReference type="Gene3D" id="6.10.140.2220">
    <property type="match status" value="1"/>
</dbReference>
<dbReference type="Gene3D" id="1.25.40.10">
    <property type="entry name" value="Tetratricopeptide repeat domain"/>
    <property type="match status" value="1"/>
</dbReference>
<name>A0A5N5QIW7_9AGAM</name>
<dbReference type="EMBL" id="SSOP01000106">
    <property type="protein sequence ID" value="KAB5591428.1"/>
    <property type="molecule type" value="Genomic_DNA"/>
</dbReference>
<dbReference type="Pfam" id="PF00856">
    <property type="entry name" value="SET"/>
    <property type="match status" value="1"/>
</dbReference>
<dbReference type="GO" id="GO:0008168">
    <property type="term" value="F:methyltransferase activity"/>
    <property type="evidence" value="ECO:0007669"/>
    <property type="project" value="UniProtKB-KW"/>
</dbReference>
<dbReference type="PANTHER" id="PTHR12197">
    <property type="entry name" value="HISTONE-LYSINE N-METHYLTRANSFERASE SMYD"/>
    <property type="match status" value="1"/>
</dbReference>
<dbReference type="SUPFAM" id="SSF82199">
    <property type="entry name" value="SET domain"/>
    <property type="match status" value="1"/>
</dbReference>
<dbReference type="InterPro" id="IPR011990">
    <property type="entry name" value="TPR-like_helical_dom_sf"/>
</dbReference>
<proteinExistence type="predicted"/>
<comment type="caution">
    <text evidence="2">The sequence shown here is derived from an EMBL/GenBank/DDBJ whole genome shotgun (WGS) entry which is preliminary data.</text>
</comment>
<dbReference type="GO" id="GO:0032259">
    <property type="term" value="P:methylation"/>
    <property type="evidence" value="ECO:0007669"/>
    <property type="project" value="UniProtKB-KW"/>
</dbReference>
<sequence>MLYCDEICQKYDWPLHKFECPALVAYTKRKDASPESRDEAGAEDIQGTVLVPSETLRALGRLLWLQFREKPGSAKRKELELLQSHRDALTPSSPQTASYTRLGHALAAYVSLGTPNPEKLSTLGIGSAKDIVDLLSKFSANAHTLSTPSLTPIGVALSPVAALINHSCLPNCVVVFPKASKTRKLPNELTIVAINDIHPGQQLTTSYVDLTLPREYRQAILRERYMFTCKCPSCEIPNITSRPYVDVRRALRCGNRSCEGFLPMPKLDDPKLQKVNVNCINCQTECIIEPPAIADAIRLGEEGLEKAEALQFDDPAQALKYTSNLLPLVSRFFHVSSHPLLGLARVHLSLLISQLESDRSILDETIRAAARIAAGVSGILPPGHPVRGVAYAEMGKLLAVDEYYPEGREPPEPTPSQLDPKANLVWVAGDDDGILKGFERLRMAHHTLMQARRELMIGFGCANEGGAVGKEVTELAKKIEREVMIWRRAGGGKRPKLDSY</sequence>
<keyword evidence="3" id="KW-1185">Reference proteome</keyword>
<dbReference type="Proteomes" id="UP000383932">
    <property type="component" value="Unassembled WGS sequence"/>
</dbReference>
<dbReference type="PROSITE" id="PS50280">
    <property type="entry name" value="SET"/>
    <property type="match status" value="1"/>
</dbReference>
<dbReference type="SUPFAM" id="SSF144232">
    <property type="entry name" value="HIT/MYND zinc finger-like"/>
    <property type="match status" value="1"/>
</dbReference>
<evidence type="ECO:0000313" key="3">
    <source>
        <dbReference type="Proteomes" id="UP000383932"/>
    </source>
</evidence>
<dbReference type="InterPro" id="IPR046341">
    <property type="entry name" value="SET_dom_sf"/>
</dbReference>
<feature type="domain" description="SET" evidence="1">
    <location>
        <begin position="77"/>
        <end position="208"/>
    </location>
</feature>
<evidence type="ECO:0000259" key="1">
    <source>
        <dbReference type="PROSITE" id="PS50280"/>
    </source>
</evidence>
<dbReference type="PANTHER" id="PTHR12197:SF251">
    <property type="entry name" value="EG:BACR7C10.4 PROTEIN"/>
    <property type="match status" value="1"/>
</dbReference>
<dbReference type="Gene3D" id="2.170.270.10">
    <property type="entry name" value="SET domain"/>
    <property type="match status" value="1"/>
</dbReference>
<accession>A0A5N5QIW7</accession>
<keyword evidence="2" id="KW-0489">Methyltransferase</keyword>
<evidence type="ECO:0000313" key="2">
    <source>
        <dbReference type="EMBL" id="KAB5591428.1"/>
    </source>
</evidence>
<dbReference type="AlphaFoldDB" id="A0A5N5QIW7"/>
<organism evidence="2 3">
    <name type="scientific">Ceratobasidium theobromae</name>
    <dbReference type="NCBI Taxonomy" id="1582974"/>
    <lineage>
        <taxon>Eukaryota</taxon>
        <taxon>Fungi</taxon>
        <taxon>Dikarya</taxon>
        <taxon>Basidiomycota</taxon>
        <taxon>Agaricomycotina</taxon>
        <taxon>Agaricomycetes</taxon>
        <taxon>Cantharellales</taxon>
        <taxon>Ceratobasidiaceae</taxon>
        <taxon>Ceratobasidium</taxon>
    </lineage>
</organism>
<reference evidence="2 3" key="1">
    <citation type="journal article" date="2019" name="Fungal Biol. Biotechnol.">
        <title>Draft genome sequence of fastidious pathogen Ceratobasidium theobromae, which causes vascular-streak dieback in Theobroma cacao.</title>
        <authorList>
            <person name="Ali S.S."/>
            <person name="Asman A."/>
            <person name="Shao J."/>
            <person name="Firmansyah A.P."/>
            <person name="Susilo A.W."/>
            <person name="Rosmana A."/>
            <person name="McMahon P."/>
            <person name="Junaid M."/>
            <person name="Guest D."/>
            <person name="Kheng T.Y."/>
            <person name="Meinhardt L.W."/>
            <person name="Bailey B.A."/>
        </authorList>
    </citation>
    <scope>NUCLEOTIDE SEQUENCE [LARGE SCALE GENOMIC DNA]</scope>
    <source>
        <strain evidence="2 3">CT2</strain>
    </source>
</reference>
<dbReference type="OrthoDB" id="265717at2759"/>